<protein>
    <submittedName>
        <fullName evidence="5">ABC-type multidrug transport system, ATPase component</fullName>
    </submittedName>
</protein>
<dbReference type="RefSeq" id="WP_092477872.1">
    <property type="nucleotide sequence ID" value="NZ_FOHN01000011.1"/>
</dbReference>
<dbReference type="Proteomes" id="UP000199800">
    <property type="component" value="Unassembled WGS sequence"/>
</dbReference>
<evidence type="ECO:0000256" key="2">
    <source>
        <dbReference type="ARBA" id="ARBA00022741"/>
    </source>
</evidence>
<evidence type="ECO:0000259" key="4">
    <source>
        <dbReference type="PROSITE" id="PS50893"/>
    </source>
</evidence>
<dbReference type="SUPFAM" id="SSF52540">
    <property type="entry name" value="P-loop containing nucleoside triphosphate hydrolases"/>
    <property type="match status" value="1"/>
</dbReference>
<organism evidence="5 6">
    <name type="scientific">[Clostridium] polysaccharolyticum</name>
    <dbReference type="NCBI Taxonomy" id="29364"/>
    <lineage>
        <taxon>Bacteria</taxon>
        <taxon>Bacillati</taxon>
        <taxon>Bacillota</taxon>
        <taxon>Clostridia</taxon>
        <taxon>Lachnospirales</taxon>
        <taxon>Lachnospiraceae</taxon>
    </lineage>
</organism>
<dbReference type="OrthoDB" id="9804819at2"/>
<dbReference type="PANTHER" id="PTHR42939">
    <property type="entry name" value="ABC TRANSPORTER ATP-BINDING PROTEIN ALBC-RELATED"/>
    <property type="match status" value="1"/>
</dbReference>
<accession>A0A1I0CT32</accession>
<evidence type="ECO:0000313" key="5">
    <source>
        <dbReference type="EMBL" id="SET22958.1"/>
    </source>
</evidence>
<dbReference type="Pfam" id="PF00005">
    <property type="entry name" value="ABC_tran"/>
    <property type="match status" value="1"/>
</dbReference>
<dbReference type="STRING" id="29364.SAMN04487772_11157"/>
<dbReference type="InterPro" id="IPR017871">
    <property type="entry name" value="ABC_transporter-like_CS"/>
</dbReference>
<proteinExistence type="predicted"/>
<evidence type="ECO:0000313" key="6">
    <source>
        <dbReference type="Proteomes" id="UP000199800"/>
    </source>
</evidence>
<dbReference type="Gene3D" id="3.40.50.300">
    <property type="entry name" value="P-loop containing nucleotide triphosphate hydrolases"/>
    <property type="match status" value="1"/>
</dbReference>
<dbReference type="GO" id="GO:0016887">
    <property type="term" value="F:ATP hydrolysis activity"/>
    <property type="evidence" value="ECO:0007669"/>
    <property type="project" value="InterPro"/>
</dbReference>
<dbReference type="InterPro" id="IPR003593">
    <property type="entry name" value="AAA+_ATPase"/>
</dbReference>
<reference evidence="5 6" key="1">
    <citation type="submission" date="2016-10" db="EMBL/GenBank/DDBJ databases">
        <authorList>
            <person name="de Groot N.N."/>
        </authorList>
    </citation>
    <scope>NUCLEOTIDE SEQUENCE [LARGE SCALE GENOMIC DNA]</scope>
    <source>
        <strain evidence="5 6">DSM 1801</strain>
    </source>
</reference>
<keyword evidence="6" id="KW-1185">Reference proteome</keyword>
<dbReference type="PROSITE" id="PS50893">
    <property type="entry name" value="ABC_TRANSPORTER_2"/>
    <property type="match status" value="1"/>
</dbReference>
<dbReference type="InterPro" id="IPR003439">
    <property type="entry name" value="ABC_transporter-like_ATP-bd"/>
</dbReference>
<dbReference type="CDD" id="cd03230">
    <property type="entry name" value="ABC_DR_subfamily_A"/>
    <property type="match status" value="1"/>
</dbReference>
<sequence>MIQIEGITKRYEKNKGIHNLSLKCMDGEVISLIGPNGSGKSTSLKGIAGLLKLDKGYVLLDDKNTLEADTKRRIGYLPENLKFDFNMTGYELVEMVNVLKFKYFNGDEETEISKMLQDFDLWESRHMKLKNYSVGMRKKIGILLAIMRFPKLIILDEPTNAVDTKGIITLKRYIEEAKRRGCIIIVSSHILDFISSISTKNIFIKDGQVERIVSGTDNVNLEEVYKELYL</sequence>
<dbReference type="AlphaFoldDB" id="A0A1I0CT32"/>
<dbReference type="EMBL" id="FOHN01000011">
    <property type="protein sequence ID" value="SET22958.1"/>
    <property type="molecule type" value="Genomic_DNA"/>
</dbReference>
<dbReference type="InterPro" id="IPR051782">
    <property type="entry name" value="ABC_Transporter_VariousFunc"/>
</dbReference>
<keyword evidence="3" id="KW-0067">ATP-binding</keyword>
<dbReference type="SMART" id="SM00382">
    <property type="entry name" value="AAA"/>
    <property type="match status" value="1"/>
</dbReference>
<keyword evidence="1" id="KW-0813">Transport</keyword>
<dbReference type="InterPro" id="IPR027417">
    <property type="entry name" value="P-loop_NTPase"/>
</dbReference>
<dbReference type="GO" id="GO:0005524">
    <property type="term" value="F:ATP binding"/>
    <property type="evidence" value="ECO:0007669"/>
    <property type="project" value="UniProtKB-KW"/>
</dbReference>
<dbReference type="PANTHER" id="PTHR42939:SF1">
    <property type="entry name" value="ABC TRANSPORTER ATP-BINDING PROTEIN ALBC-RELATED"/>
    <property type="match status" value="1"/>
</dbReference>
<dbReference type="PROSITE" id="PS00211">
    <property type="entry name" value="ABC_TRANSPORTER_1"/>
    <property type="match status" value="1"/>
</dbReference>
<name>A0A1I0CT32_9FIRM</name>
<evidence type="ECO:0000256" key="3">
    <source>
        <dbReference type="ARBA" id="ARBA00022840"/>
    </source>
</evidence>
<keyword evidence="2" id="KW-0547">Nucleotide-binding</keyword>
<gene>
    <name evidence="5" type="ORF">SAMN04487772_11157</name>
</gene>
<feature type="domain" description="ABC transporter" evidence="4">
    <location>
        <begin position="2"/>
        <end position="230"/>
    </location>
</feature>
<evidence type="ECO:0000256" key="1">
    <source>
        <dbReference type="ARBA" id="ARBA00022448"/>
    </source>
</evidence>